<proteinExistence type="predicted"/>
<organism evidence="1 2">
    <name type="scientific">Trichinella nativa</name>
    <dbReference type="NCBI Taxonomy" id="6335"/>
    <lineage>
        <taxon>Eukaryota</taxon>
        <taxon>Metazoa</taxon>
        <taxon>Ecdysozoa</taxon>
        <taxon>Nematoda</taxon>
        <taxon>Enoplea</taxon>
        <taxon>Dorylaimia</taxon>
        <taxon>Trichinellida</taxon>
        <taxon>Trichinellidae</taxon>
        <taxon>Trichinella</taxon>
    </lineage>
</organism>
<dbReference type="Proteomes" id="UP000054721">
    <property type="component" value="Unassembled WGS sequence"/>
</dbReference>
<keyword evidence="2" id="KW-1185">Reference proteome</keyword>
<comment type="caution">
    <text evidence="1">The sequence shown here is derived from an EMBL/GenBank/DDBJ whole genome shotgun (WGS) entry which is preliminary data.</text>
</comment>
<reference evidence="1 2" key="1">
    <citation type="submission" date="2015-05" db="EMBL/GenBank/DDBJ databases">
        <title>Evolution of Trichinella species and genotypes.</title>
        <authorList>
            <person name="Korhonen P.K."/>
            <person name="Edoardo P."/>
            <person name="Giuseppe L.R."/>
            <person name="Gasser R.B."/>
        </authorList>
    </citation>
    <scope>NUCLEOTIDE SEQUENCE [LARGE SCALE GENOMIC DNA]</scope>
    <source>
        <strain evidence="1">ISS10</strain>
    </source>
</reference>
<accession>A0A0V1KHZ4</accession>
<protein>
    <submittedName>
        <fullName evidence="1">Uncharacterized protein</fullName>
    </submittedName>
</protein>
<gene>
    <name evidence="1" type="ORF">T02_14777</name>
</gene>
<sequence length="45" mass="4720">MPPLLLAPGIPLLQGYGAFSSQTRTPGDALTDSMIVCQRGPTALY</sequence>
<evidence type="ECO:0000313" key="2">
    <source>
        <dbReference type="Proteomes" id="UP000054721"/>
    </source>
</evidence>
<evidence type="ECO:0000313" key="1">
    <source>
        <dbReference type="EMBL" id="KRZ46879.1"/>
    </source>
</evidence>
<dbReference type="AlphaFoldDB" id="A0A0V1KHZ4"/>
<name>A0A0V1KHZ4_9BILA</name>
<dbReference type="EMBL" id="JYDW01001919">
    <property type="protein sequence ID" value="KRZ46879.1"/>
    <property type="molecule type" value="Genomic_DNA"/>
</dbReference>